<dbReference type="Gene3D" id="1.10.530.10">
    <property type="match status" value="1"/>
</dbReference>
<sequence>MSKSPSWGVTDIFKWKLLPAKFGGGIRYIQKFKDSWVIHNKLLIRMSATQYHLPAEFLAGVCWIEVGGDPNFIDRVAFEVKTFDWSGPDIFDRYLTITSPPEKTSFGFVSIQLRTAAKTMGIDPSTMSTTQWRQLSNCLEKDAYNISLVARHLRQLADYDKFTQTLKKEDIRIVGTRYNRGVVPTLDEIKRNTRYGDFILKNWQRFHWLIWD</sequence>
<comment type="caution">
    <text evidence="1">The sequence shown here is derived from an EMBL/GenBank/DDBJ whole genome shotgun (WGS) entry which is preliminary data.</text>
</comment>
<evidence type="ECO:0000313" key="2">
    <source>
        <dbReference type="Proteomes" id="UP000285793"/>
    </source>
</evidence>
<dbReference type="EMBL" id="PQJL01000014">
    <property type="protein sequence ID" value="ROW60667.1"/>
    <property type="molecule type" value="Genomic_DNA"/>
</dbReference>
<protein>
    <submittedName>
        <fullName evidence="1">Uncharacterized protein</fullName>
    </submittedName>
</protein>
<dbReference type="Proteomes" id="UP000285793">
    <property type="component" value="Unassembled WGS sequence"/>
</dbReference>
<gene>
    <name evidence="1" type="ORF">C3E80_12665</name>
</gene>
<accession>A0A423XVQ6</accession>
<evidence type="ECO:0000313" key="1">
    <source>
        <dbReference type="EMBL" id="ROW60667.1"/>
    </source>
</evidence>
<organism evidence="1 2">
    <name type="scientific">Cronobacter malonaticus</name>
    <dbReference type="NCBI Taxonomy" id="413503"/>
    <lineage>
        <taxon>Bacteria</taxon>
        <taxon>Pseudomonadati</taxon>
        <taxon>Pseudomonadota</taxon>
        <taxon>Gammaproteobacteria</taxon>
        <taxon>Enterobacterales</taxon>
        <taxon>Enterobacteriaceae</taxon>
        <taxon>Cronobacter</taxon>
    </lineage>
</organism>
<proteinExistence type="predicted"/>
<reference evidence="1 2" key="1">
    <citation type="journal article" date="2018" name="Front. Microbiol.">
        <title>An Investigation of an Acute Gastroenteritis Outbreak: Cronobacter sakazakii, a Potential Cause of Food-Borne Illness.</title>
        <authorList>
            <person name="Yong W."/>
            <person name="Guo B."/>
            <person name="Shi X."/>
            <person name="Cheng T."/>
            <person name="Chen M."/>
            <person name="Jiang X."/>
            <person name="Ye Y."/>
            <person name="Wang J."/>
            <person name="Xie G."/>
            <person name="Ding J."/>
        </authorList>
    </citation>
    <scope>NUCLEOTIDE SEQUENCE [LARGE SCALE GENOMIC DNA]</scope>
    <source>
        <strain evidence="1 2">S1</strain>
    </source>
</reference>
<name>A0A423XVQ6_9ENTR</name>
<dbReference type="AlphaFoldDB" id="A0A423XVQ6"/>